<feature type="domain" description="DUF7691" evidence="1">
    <location>
        <begin position="1"/>
        <end position="195"/>
    </location>
</feature>
<organism evidence="2 3">
    <name type="scientific">Nocardiopsis composta</name>
    <dbReference type="NCBI Taxonomy" id="157465"/>
    <lineage>
        <taxon>Bacteria</taxon>
        <taxon>Bacillati</taxon>
        <taxon>Actinomycetota</taxon>
        <taxon>Actinomycetes</taxon>
        <taxon>Streptosporangiales</taxon>
        <taxon>Nocardiopsidaceae</taxon>
        <taxon>Nocardiopsis</taxon>
    </lineage>
</organism>
<name>A0A7W8VFK0_9ACTN</name>
<keyword evidence="3" id="KW-1185">Reference proteome</keyword>
<dbReference type="Proteomes" id="UP000572635">
    <property type="component" value="Unassembled WGS sequence"/>
</dbReference>
<accession>A0A7W8VFK0</accession>
<dbReference type="Pfam" id="PF24740">
    <property type="entry name" value="DUF7691"/>
    <property type="match status" value="1"/>
</dbReference>
<reference evidence="2 3" key="1">
    <citation type="submission" date="2020-08" db="EMBL/GenBank/DDBJ databases">
        <title>Sequencing the genomes of 1000 actinobacteria strains.</title>
        <authorList>
            <person name="Klenk H.-P."/>
        </authorList>
    </citation>
    <scope>NUCLEOTIDE SEQUENCE [LARGE SCALE GENOMIC DNA]</scope>
    <source>
        <strain evidence="2 3">DSM 44551</strain>
    </source>
</reference>
<comment type="caution">
    <text evidence="2">The sequence shown here is derived from an EMBL/GenBank/DDBJ whole genome shotgun (WGS) entry which is preliminary data.</text>
</comment>
<evidence type="ECO:0000313" key="2">
    <source>
        <dbReference type="EMBL" id="MBB5434200.1"/>
    </source>
</evidence>
<dbReference type="InterPro" id="IPR056108">
    <property type="entry name" value="DUF7691"/>
</dbReference>
<dbReference type="AlphaFoldDB" id="A0A7W8VFK0"/>
<evidence type="ECO:0000313" key="3">
    <source>
        <dbReference type="Proteomes" id="UP000572635"/>
    </source>
</evidence>
<sequence>MSYGLMPYSVDLAELRSVLGSGSEQTLNALLRSSWGRELDRLDDLFDGRGGPSAREAARHLLLGEEYHQRSGALYAYCLKALLEAHDCASFLPNGEWYPVRYDWFDEVRGELKDGGVSFDPASLTYRGQVVPLPSVDDFPQIGCIEADRAAELAAEFDAMNEDRIDPQALDCVREMRGWFRECARTGRGLVTYYH</sequence>
<dbReference type="RefSeq" id="WP_184394616.1">
    <property type="nucleotide sequence ID" value="NZ_BAAAJD010000021.1"/>
</dbReference>
<dbReference type="EMBL" id="JACHDB010000001">
    <property type="protein sequence ID" value="MBB5434200.1"/>
    <property type="molecule type" value="Genomic_DNA"/>
</dbReference>
<evidence type="ECO:0000259" key="1">
    <source>
        <dbReference type="Pfam" id="PF24740"/>
    </source>
</evidence>
<protein>
    <recommendedName>
        <fullName evidence="1">DUF7691 domain-containing protein</fullName>
    </recommendedName>
</protein>
<proteinExistence type="predicted"/>
<gene>
    <name evidence="2" type="ORF">HDA36_004284</name>
</gene>